<dbReference type="Pfam" id="PF14375">
    <property type="entry name" value="Cys_rich_CWC"/>
    <property type="match status" value="1"/>
</dbReference>
<evidence type="ECO:0000313" key="2">
    <source>
        <dbReference type="Proteomes" id="UP001385892"/>
    </source>
</evidence>
<dbReference type="InterPro" id="IPR032720">
    <property type="entry name" value="Cys_rich_CWC"/>
</dbReference>
<evidence type="ECO:0000313" key="1">
    <source>
        <dbReference type="EMBL" id="MEJ8849421.1"/>
    </source>
</evidence>
<protein>
    <submittedName>
        <fullName evidence="1">Cysteine-rich CWC family protein</fullName>
    </submittedName>
</protein>
<reference evidence="1 2" key="1">
    <citation type="submission" date="2024-03" db="EMBL/GenBank/DDBJ databases">
        <title>Novel species of the genus Variovorax.</title>
        <authorList>
            <person name="Liu Q."/>
            <person name="Xin Y.-H."/>
        </authorList>
    </citation>
    <scope>NUCLEOTIDE SEQUENCE [LARGE SCALE GENOMIC DNA]</scope>
    <source>
        <strain evidence="1 2">KACC 18900</strain>
    </source>
</reference>
<gene>
    <name evidence="1" type="ORF">WKW82_22400</name>
</gene>
<keyword evidence="2" id="KW-1185">Reference proteome</keyword>
<organism evidence="1 2">
    <name type="scientific">Variovorax rhizosphaerae</name>
    <dbReference type="NCBI Taxonomy" id="1836200"/>
    <lineage>
        <taxon>Bacteria</taxon>
        <taxon>Pseudomonadati</taxon>
        <taxon>Pseudomonadota</taxon>
        <taxon>Betaproteobacteria</taxon>
        <taxon>Burkholderiales</taxon>
        <taxon>Comamonadaceae</taxon>
        <taxon>Variovorax</taxon>
    </lineage>
</organism>
<comment type="caution">
    <text evidence="1">The sequence shown here is derived from an EMBL/GenBank/DDBJ whole genome shotgun (WGS) entry which is preliminary data.</text>
</comment>
<proteinExistence type="predicted"/>
<dbReference type="RefSeq" id="WP_340344547.1">
    <property type="nucleotide sequence ID" value="NZ_JBBKZT010000010.1"/>
</dbReference>
<dbReference type="Proteomes" id="UP001385892">
    <property type="component" value="Unassembled WGS sequence"/>
</dbReference>
<dbReference type="EMBL" id="JBBKZT010000010">
    <property type="protein sequence ID" value="MEJ8849421.1"/>
    <property type="molecule type" value="Genomic_DNA"/>
</dbReference>
<accession>A0ABU8WPL5</accession>
<name>A0ABU8WPL5_9BURK</name>
<sequence>MTAPASVDPTRCPLCGAANACAMEVARETGVAQPPCWCMSATFTAALIDSVPAPARGTACICAACAARAATASSASSLTEITTPTP</sequence>